<dbReference type="PANTHER" id="PTHR43763:SF6">
    <property type="entry name" value="XAA-PRO AMINOPEPTIDASE 1"/>
    <property type="match status" value="1"/>
</dbReference>
<feature type="region of interest" description="Disordered" evidence="6">
    <location>
        <begin position="282"/>
        <end position="301"/>
    </location>
</feature>
<dbReference type="Pfam" id="PF01321">
    <property type="entry name" value="Creatinase_N"/>
    <property type="match status" value="1"/>
</dbReference>
<dbReference type="AlphaFoldDB" id="A0A7S3U9Q2"/>
<dbReference type="InterPro" id="IPR050422">
    <property type="entry name" value="X-Pro_aminopeptidase_P"/>
</dbReference>
<comment type="similarity">
    <text evidence="2">Belongs to the peptidase M24B family.</text>
</comment>
<dbReference type="GO" id="GO:0046872">
    <property type="term" value="F:metal ion binding"/>
    <property type="evidence" value="ECO:0007669"/>
    <property type="project" value="UniProtKB-KW"/>
</dbReference>
<dbReference type="Gene3D" id="3.40.350.10">
    <property type="entry name" value="Creatinase/prolidase N-terminal domain"/>
    <property type="match status" value="2"/>
</dbReference>
<evidence type="ECO:0000313" key="10">
    <source>
        <dbReference type="EMBL" id="CAE0607554.1"/>
    </source>
</evidence>
<evidence type="ECO:0000259" key="8">
    <source>
        <dbReference type="Pfam" id="PF01321"/>
    </source>
</evidence>
<gene>
    <name evidence="10" type="ORF">PSAL00342_LOCUS1371</name>
</gene>
<dbReference type="CDD" id="cd01085">
    <property type="entry name" value="APP"/>
    <property type="match status" value="1"/>
</dbReference>
<dbReference type="FunFam" id="3.90.230.10:FF:000007">
    <property type="entry name" value="Xaa-Pro aminopeptidase P"/>
    <property type="match status" value="1"/>
</dbReference>
<proteinExistence type="inferred from homology"/>
<evidence type="ECO:0000259" key="7">
    <source>
        <dbReference type="Pfam" id="PF00557"/>
    </source>
</evidence>
<keyword evidence="4" id="KW-0378">Hydrolase</keyword>
<dbReference type="Gene3D" id="3.90.230.10">
    <property type="entry name" value="Creatinase/methionine aminopeptidase superfamily"/>
    <property type="match status" value="1"/>
</dbReference>
<keyword evidence="3" id="KW-0479">Metal-binding</keyword>
<feature type="compositionally biased region" description="Basic residues" evidence="6">
    <location>
        <begin position="284"/>
        <end position="295"/>
    </location>
</feature>
<evidence type="ECO:0008006" key="11">
    <source>
        <dbReference type="Google" id="ProtNLM"/>
    </source>
</evidence>
<dbReference type="GO" id="GO:0070006">
    <property type="term" value="F:metalloaminopeptidase activity"/>
    <property type="evidence" value="ECO:0007669"/>
    <property type="project" value="InterPro"/>
</dbReference>
<evidence type="ECO:0000256" key="5">
    <source>
        <dbReference type="ARBA" id="ARBA00023211"/>
    </source>
</evidence>
<evidence type="ECO:0000256" key="6">
    <source>
        <dbReference type="SAM" id="MobiDB-lite"/>
    </source>
</evidence>
<dbReference type="SUPFAM" id="SSF55920">
    <property type="entry name" value="Creatinase/aminopeptidase"/>
    <property type="match status" value="1"/>
</dbReference>
<dbReference type="SUPFAM" id="SSF53092">
    <property type="entry name" value="Creatinase/prolidase N-terminal domain"/>
    <property type="match status" value="2"/>
</dbReference>
<dbReference type="InterPro" id="IPR033740">
    <property type="entry name" value="Pept_M24B"/>
</dbReference>
<evidence type="ECO:0000256" key="2">
    <source>
        <dbReference type="ARBA" id="ARBA00008766"/>
    </source>
</evidence>
<reference evidence="10" key="1">
    <citation type="submission" date="2021-01" db="EMBL/GenBank/DDBJ databases">
        <authorList>
            <person name="Corre E."/>
            <person name="Pelletier E."/>
            <person name="Niang G."/>
            <person name="Scheremetjew M."/>
            <person name="Finn R."/>
            <person name="Kale V."/>
            <person name="Holt S."/>
            <person name="Cochrane G."/>
            <person name="Meng A."/>
            <person name="Brown T."/>
            <person name="Cohen L."/>
        </authorList>
    </citation>
    <scope>NUCLEOTIDE SEQUENCE</scope>
    <source>
        <strain evidence="10">CCMP1897</strain>
    </source>
</reference>
<evidence type="ECO:0000259" key="9">
    <source>
        <dbReference type="Pfam" id="PF16188"/>
    </source>
</evidence>
<dbReference type="InterPro" id="IPR000994">
    <property type="entry name" value="Pept_M24"/>
</dbReference>
<feature type="domain" description="Peptidase M24" evidence="7">
    <location>
        <begin position="331"/>
        <end position="548"/>
    </location>
</feature>
<evidence type="ECO:0000256" key="4">
    <source>
        <dbReference type="ARBA" id="ARBA00022801"/>
    </source>
</evidence>
<dbReference type="EMBL" id="HBIS01001556">
    <property type="protein sequence ID" value="CAE0607554.1"/>
    <property type="molecule type" value="Transcribed_RNA"/>
</dbReference>
<keyword evidence="5" id="KW-0464">Manganese</keyword>
<dbReference type="InterPro" id="IPR036005">
    <property type="entry name" value="Creatinase/aminopeptidase-like"/>
</dbReference>
<sequence>MDEAKVDAYVVPTEDPHMSEYAPDCMARRAFISGFTGSAGTAVVTKKDAALWTDGRYFLQAERELPSSWTLVRAGLPGSPDVGTWLATNLSKGEKVGIDPWIHTVEGARSMRTQLEEMGIQLAPNFGGNLVDKVWNKERPPMPDIPVRVHPVELAGKGVGDKLMELRKQLEEKKADAIVVTPLDEVAWLLNIRGGDILHCPVTLSYVVVTQESCTLYVDQKKITEAAAKHLQGAKVEIKNYEGVLEDVQDLARKGCKIWLDPAKANLALYEGVQDAVKDVISSQKRKKSQPKKRKSEADSVSPALSLDAAVLEAPSPIAMAKAIKNPAELEGMREAHLRDAAALAEFYAWLESSVLSGESLEEAYVAQKLIEIRSKQIGYLDESFSAIVGVNSNGAIIHYKPEFGKCKTLDPKGMLLLDCGAQYDCGTTDITRTFHFGEPSEYQKECYTRVLQGHIGLDTATFPEGTPGFVLDGYARRALWQAGLDYRHGTGHGVGAALNVHEGPQGVSPRYGNQTGIVANMILSNEPGYYEDGAFGIRIENLVIVKEANTSTRFGGVAYLGFEQLTLVPIEVKLLDLGLLTTEEVKWLNNYHAKVWEMVSPRCSGAALEWLKAKTKPVCKEGEVDKTLGPAMVA</sequence>
<feature type="domain" description="Creatinase N-terminal" evidence="8">
    <location>
        <begin position="1"/>
        <end position="116"/>
    </location>
</feature>
<evidence type="ECO:0000256" key="3">
    <source>
        <dbReference type="ARBA" id="ARBA00022723"/>
    </source>
</evidence>
<dbReference type="InterPro" id="IPR032416">
    <property type="entry name" value="Peptidase_M24_C"/>
</dbReference>
<dbReference type="FunFam" id="3.40.350.10:FF:000003">
    <property type="entry name" value="Xaa-pro aminopeptidase P"/>
    <property type="match status" value="1"/>
</dbReference>
<dbReference type="Pfam" id="PF16188">
    <property type="entry name" value="Peptidase_M24_C"/>
    <property type="match status" value="1"/>
</dbReference>
<dbReference type="InterPro" id="IPR000587">
    <property type="entry name" value="Creatinase_N"/>
</dbReference>
<evidence type="ECO:0000256" key="1">
    <source>
        <dbReference type="ARBA" id="ARBA00001936"/>
    </source>
</evidence>
<feature type="domain" description="Peptidase M24 C-terminal" evidence="9">
    <location>
        <begin position="560"/>
        <end position="619"/>
    </location>
</feature>
<protein>
    <recommendedName>
        <fullName evidence="11">Xaa-Pro aminopeptidase P</fullName>
    </recommendedName>
</protein>
<dbReference type="Pfam" id="PF00557">
    <property type="entry name" value="Peptidase_M24"/>
    <property type="match status" value="1"/>
</dbReference>
<comment type="cofactor">
    <cofactor evidence="1">
        <name>Mn(2+)</name>
        <dbReference type="ChEBI" id="CHEBI:29035"/>
    </cofactor>
</comment>
<organism evidence="10">
    <name type="scientific">Picocystis salinarum</name>
    <dbReference type="NCBI Taxonomy" id="88271"/>
    <lineage>
        <taxon>Eukaryota</taxon>
        <taxon>Viridiplantae</taxon>
        <taxon>Chlorophyta</taxon>
        <taxon>Picocystophyceae</taxon>
        <taxon>Picocystales</taxon>
        <taxon>Picocystaceae</taxon>
        <taxon>Picocystis</taxon>
    </lineage>
</organism>
<dbReference type="PANTHER" id="PTHR43763">
    <property type="entry name" value="XAA-PRO AMINOPEPTIDASE 1"/>
    <property type="match status" value="1"/>
</dbReference>
<dbReference type="Pfam" id="PF16189">
    <property type="entry name" value="Creatinase_N_2"/>
    <property type="match status" value="1"/>
</dbReference>
<dbReference type="InterPro" id="IPR029149">
    <property type="entry name" value="Creatin/AminoP/Spt16_N"/>
</dbReference>
<dbReference type="GO" id="GO:0005737">
    <property type="term" value="C:cytoplasm"/>
    <property type="evidence" value="ECO:0007669"/>
    <property type="project" value="UniProtKB-ARBA"/>
</dbReference>
<accession>A0A7S3U9Q2</accession>
<name>A0A7S3U9Q2_9CHLO</name>